<accession>A0ABU7CLD1</accession>
<evidence type="ECO:0000313" key="2">
    <source>
        <dbReference type="Proteomes" id="UP001345963"/>
    </source>
</evidence>
<gene>
    <name evidence="1" type="ORF">ATANTOWER_018114</name>
</gene>
<evidence type="ECO:0000313" key="1">
    <source>
        <dbReference type="EMBL" id="MED6262344.1"/>
    </source>
</evidence>
<name>A0ABU7CLD1_9TELE</name>
<protein>
    <submittedName>
        <fullName evidence="1">Uncharacterized protein</fullName>
    </submittedName>
</protein>
<keyword evidence="2" id="KW-1185">Reference proteome</keyword>
<comment type="caution">
    <text evidence="1">The sequence shown here is derived from an EMBL/GenBank/DDBJ whole genome shotgun (WGS) entry which is preliminary data.</text>
</comment>
<sequence>MDTSSKTWLPHQGQFGLVGQAEVCCGGPGVLTPSFFVPLYPPLEHHSPSEHHIDTLPSVLCCHPLGLIAPFSFYTAFDRLQVFLLSSSVDQSIASYWLQDSQHNE</sequence>
<proteinExistence type="predicted"/>
<dbReference type="EMBL" id="JAHUTI010092257">
    <property type="protein sequence ID" value="MED6262344.1"/>
    <property type="molecule type" value="Genomic_DNA"/>
</dbReference>
<organism evidence="1 2">
    <name type="scientific">Ataeniobius toweri</name>
    <dbReference type="NCBI Taxonomy" id="208326"/>
    <lineage>
        <taxon>Eukaryota</taxon>
        <taxon>Metazoa</taxon>
        <taxon>Chordata</taxon>
        <taxon>Craniata</taxon>
        <taxon>Vertebrata</taxon>
        <taxon>Euteleostomi</taxon>
        <taxon>Actinopterygii</taxon>
        <taxon>Neopterygii</taxon>
        <taxon>Teleostei</taxon>
        <taxon>Neoteleostei</taxon>
        <taxon>Acanthomorphata</taxon>
        <taxon>Ovalentaria</taxon>
        <taxon>Atherinomorphae</taxon>
        <taxon>Cyprinodontiformes</taxon>
        <taxon>Goodeidae</taxon>
        <taxon>Ataeniobius</taxon>
    </lineage>
</organism>
<dbReference type="Proteomes" id="UP001345963">
    <property type="component" value="Unassembled WGS sequence"/>
</dbReference>
<reference evidence="1 2" key="1">
    <citation type="submission" date="2021-07" db="EMBL/GenBank/DDBJ databases">
        <authorList>
            <person name="Palmer J.M."/>
        </authorList>
    </citation>
    <scope>NUCLEOTIDE SEQUENCE [LARGE SCALE GENOMIC DNA]</scope>
    <source>
        <strain evidence="1 2">AT_MEX2019</strain>
        <tissue evidence="1">Muscle</tissue>
    </source>
</reference>